<dbReference type="AlphaFoldDB" id="A0A7J7CCN9"/>
<dbReference type="InParanoid" id="A0A7J7CCN9"/>
<protein>
    <submittedName>
        <fullName evidence="2">Putative SAUR-like auxin-responsive protein family</fullName>
    </submittedName>
</protein>
<dbReference type="Proteomes" id="UP000593562">
    <property type="component" value="Unassembled WGS sequence"/>
</dbReference>
<accession>A0A7J7CCN9</accession>
<dbReference type="PANTHER" id="PTHR31374:SF311">
    <property type="entry name" value="SMALL AUXIN-UP RNA"/>
    <property type="match status" value="1"/>
</dbReference>
<organism evidence="2 3">
    <name type="scientific">Tripterygium wilfordii</name>
    <name type="common">Thunder God vine</name>
    <dbReference type="NCBI Taxonomy" id="458696"/>
    <lineage>
        <taxon>Eukaryota</taxon>
        <taxon>Viridiplantae</taxon>
        <taxon>Streptophyta</taxon>
        <taxon>Embryophyta</taxon>
        <taxon>Tracheophyta</taxon>
        <taxon>Spermatophyta</taxon>
        <taxon>Magnoliopsida</taxon>
        <taxon>eudicotyledons</taxon>
        <taxon>Gunneridae</taxon>
        <taxon>Pentapetalae</taxon>
        <taxon>rosids</taxon>
        <taxon>fabids</taxon>
        <taxon>Celastrales</taxon>
        <taxon>Celastraceae</taxon>
        <taxon>Tripterygium</taxon>
    </lineage>
</organism>
<evidence type="ECO:0000313" key="2">
    <source>
        <dbReference type="EMBL" id="KAF5731850.1"/>
    </source>
</evidence>
<sequence>MHSTRLIMRFFKKSTGSSSGKVRRSRKGCVAVYVGEEAKRYEVPVKYLSFPVFRELLIQEHDDGGYFDSKTDGPLKISCCTTTTFDQLLKIAAQNTRSS</sequence>
<name>A0A7J7CCN9_TRIWF</name>
<dbReference type="InterPro" id="IPR003676">
    <property type="entry name" value="SAUR_fam"/>
</dbReference>
<dbReference type="PANTHER" id="PTHR31374">
    <property type="entry name" value="AUXIN-INDUCED PROTEIN-LIKE-RELATED"/>
    <property type="match status" value="1"/>
</dbReference>
<gene>
    <name evidence="2" type="ORF">HS088_TW18G00535</name>
</gene>
<dbReference type="Pfam" id="PF02519">
    <property type="entry name" value="Auxin_inducible"/>
    <property type="match status" value="1"/>
</dbReference>
<evidence type="ECO:0000313" key="3">
    <source>
        <dbReference type="Proteomes" id="UP000593562"/>
    </source>
</evidence>
<comment type="similarity">
    <text evidence="1">Belongs to the ARG7 family.</text>
</comment>
<proteinExistence type="inferred from homology"/>
<comment type="caution">
    <text evidence="2">The sequence shown here is derived from an EMBL/GenBank/DDBJ whole genome shotgun (WGS) entry which is preliminary data.</text>
</comment>
<reference evidence="2 3" key="1">
    <citation type="journal article" date="2020" name="Nat. Commun.">
        <title>Genome of Tripterygium wilfordii and identification of cytochrome P450 involved in triptolide biosynthesis.</title>
        <authorList>
            <person name="Tu L."/>
            <person name="Su P."/>
            <person name="Zhang Z."/>
            <person name="Gao L."/>
            <person name="Wang J."/>
            <person name="Hu T."/>
            <person name="Zhou J."/>
            <person name="Zhang Y."/>
            <person name="Zhao Y."/>
            <person name="Liu Y."/>
            <person name="Song Y."/>
            <person name="Tong Y."/>
            <person name="Lu Y."/>
            <person name="Yang J."/>
            <person name="Xu C."/>
            <person name="Jia M."/>
            <person name="Peters R.J."/>
            <person name="Huang L."/>
            <person name="Gao W."/>
        </authorList>
    </citation>
    <scope>NUCLEOTIDE SEQUENCE [LARGE SCALE GENOMIC DNA]</scope>
    <source>
        <strain evidence="3">cv. XIE 37</strain>
        <tissue evidence="2">Leaf</tissue>
    </source>
</reference>
<dbReference type="GO" id="GO:0009733">
    <property type="term" value="P:response to auxin"/>
    <property type="evidence" value="ECO:0007669"/>
    <property type="project" value="InterPro"/>
</dbReference>
<dbReference type="EMBL" id="JAAARO010000018">
    <property type="protein sequence ID" value="KAF5731850.1"/>
    <property type="molecule type" value="Genomic_DNA"/>
</dbReference>
<keyword evidence="3" id="KW-1185">Reference proteome</keyword>
<evidence type="ECO:0000256" key="1">
    <source>
        <dbReference type="ARBA" id="ARBA00006974"/>
    </source>
</evidence>